<name>A0A382AN56_9ZZZZ</name>
<evidence type="ECO:0008006" key="2">
    <source>
        <dbReference type="Google" id="ProtNLM"/>
    </source>
</evidence>
<dbReference type="InterPro" id="IPR011250">
    <property type="entry name" value="OMP/PagP_B-barrel"/>
</dbReference>
<dbReference type="EMBL" id="UINC01025919">
    <property type="protein sequence ID" value="SVB02417.1"/>
    <property type="molecule type" value="Genomic_DNA"/>
</dbReference>
<sequence length="194" mass="21584">MKRGILIIVLCMASIHGNTEAKETDSTTTKDPSGLSGYFGISYNSVEYDNWFSPFGTSATTAGLKLGLSYTMKKDKHDFLASLYQYYVEYETASIKYKYADMLVLNFSYSYDINKSIKPVGILHVRTIATETTSDLQIGSGTGVTLAKPFDPAYIFGGLGVEYNGFKNLSIKISPLGFHHKRLSDSEMIEVWED</sequence>
<feature type="non-terminal residue" evidence="1">
    <location>
        <position position="194"/>
    </location>
</feature>
<organism evidence="1">
    <name type="scientific">marine metagenome</name>
    <dbReference type="NCBI Taxonomy" id="408172"/>
    <lineage>
        <taxon>unclassified sequences</taxon>
        <taxon>metagenomes</taxon>
        <taxon>ecological metagenomes</taxon>
    </lineage>
</organism>
<protein>
    <recommendedName>
        <fullName evidence="2">Outer membrane protein beta-barrel domain-containing protein</fullName>
    </recommendedName>
</protein>
<gene>
    <name evidence="1" type="ORF">METZ01_LOCUS155271</name>
</gene>
<accession>A0A382AN56</accession>
<reference evidence="1" key="1">
    <citation type="submission" date="2018-05" db="EMBL/GenBank/DDBJ databases">
        <authorList>
            <person name="Lanie J.A."/>
            <person name="Ng W.-L."/>
            <person name="Kazmierczak K.M."/>
            <person name="Andrzejewski T.M."/>
            <person name="Davidsen T.M."/>
            <person name="Wayne K.J."/>
            <person name="Tettelin H."/>
            <person name="Glass J.I."/>
            <person name="Rusch D."/>
            <person name="Podicherti R."/>
            <person name="Tsui H.-C.T."/>
            <person name="Winkler M.E."/>
        </authorList>
    </citation>
    <scope>NUCLEOTIDE SEQUENCE</scope>
</reference>
<proteinExistence type="predicted"/>
<evidence type="ECO:0000313" key="1">
    <source>
        <dbReference type="EMBL" id="SVB02417.1"/>
    </source>
</evidence>
<dbReference type="AlphaFoldDB" id="A0A382AN56"/>
<dbReference type="SUPFAM" id="SSF56925">
    <property type="entry name" value="OMPA-like"/>
    <property type="match status" value="1"/>
</dbReference>